<dbReference type="InterPro" id="IPR017871">
    <property type="entry name" value="ABC_transporter-like_CS"/>
</dbReference>
<dbReference type="GO" id="GO:0015833">
    <property type="term" value="P:peptide transport"/>
    <property type="evidence" value="ECO:0007669"/>
    <property type="project" value="InterPro"/>
</dbReference>
<evidence type="ECO:0000256" key="1">
    <source>
        <dbReference type="ARBA" id="ARBA00005417"/>
    </source>
</evidence>
<dbReference type="InterPro" id="IPR013563">
    <property type="entry name" value="Oligopep_ABC_C"/>
</dbReference>
<dbReference type="InterPro" id="IPR003439">
    <property type="entry name" value="ABC_transporter-like_ATP-bd"/>
</dbReference>
<dbReference type="Pfam" id="PF00005">
    <property type="entry name" value="ABC_tran"/>
    <property type="match status" value="1"/>
</dbReference>
<dbReference type="Gene3D" id="3.40.50.300">
    <property type="entry name" value="P-loop containing nucleotide triphosphate hydrolases"/>
    <property type="match status" value="1"/>
</dbReference>
<dbReference type="Proteomes" id="UP000278962">
    <property type="component" value="Unassembled WGS sequence"/>
</dbReference>
<dbReference type="PANTHER" id="PTHR43776:SF7">
    <property type="entry name" value="D,D-DIPEPTIDE TRANSPORT ATP-BINDING PROTEIN DDPF-RELATED"/>
    <property type="match status" value="1"/>
</dbReference>
<evidence type="ECO:0000313" key="6">
    <source>
        <dbReference type="EMBL" id="RKQ92838.1"/>
    </source>
</evidence>
<dbReference type="SMART" id="SM00382">
    <property type="entry name" value="AAA"/>
    <property type="match status" value="1"/>
</dbReference>
<dbReference type="InterPro" id="IPR027417">
    <property type="entry name" value="P-loop_NTPase"/>
</dbReference>
<dbReference type="InterPro" id="IPR050319">
    <property type="entry name" value="ABC_transp_ATP-bind"/>
</dbReference>
<dbReference type="OrthoDB" id="8481147at2"/>
<keyword evidence="3" id="KW-0547">Nucleotide-binding</keyword>
<dbReference type="PROSITE" id="PS00211">
    <property type="entry name" value="ABC_TRANSPORTER_1"/>
    <property type="match status" value="1"/>
</dbReference>
<proteinExistence type="inferred from homology"/>
<evidence type="ECO:0000259" key="5">
    <source>
        <dbReference type="PROSITE" id="PS50893"/>
    </source>
</evidence>
<dbReference type="Pfam" id="PF08352">
    <property type="entry name" value="oligo_HPY"/>
    <property type="match status" value="1"/>
</dbReference>
<dbReference type="GO" id="GO:0005524">
    <property type="term" value="F:ATP binding"/>
    <property type="evidence" value="ECO:0007669"/>
    <property type="project" value="UniProtKB-KW"/>
</dbReference>
<dbReference type="EMBL" id="RBIL01000001">
    <property type="protein sequence ID" value="RKQ92838.1"/>
    <property type="molecule type" value="Genomic_DNA"/>
</dbReference>
<evidence type="ECO:0000256" key="3">
    <source>
        <dbReference type="ARBA" id="ARBA00022741"/>
    </source>
</evidence>
<dbReference type="CDD" id="cd03257">
    <property type="entry name" value="ABC_NikE_OppD_transporters"/>
    <property type="match status" value="1"/>
</dbReference>
<dbReference type="PANTHER" id="PTHR43776">
    <property type="entry name" value="TRANSPORT ATP-BINDING PROTEIN"/>
    <property type="match status" value="1"/>
</dbReference>
<dbReference type="GO" id="GO:0016887">
    <property type="term" value="F:ATP hydrolysis activity"/>
    <property type="evidence" value="ECO:0007669"/>
    <property type="project" value="InterPro"/>
</dbReference>
<dbReference type="PROSITE" id="PS50893">
    <property type="entry name" value="ABC_TRANSPORTER_2"/>
    <property type="match status" value="1"/>
</dbReference>
<name>A0A660LCP7_9ACTN</name>
<dbReference type="FunFam" id="3.40.50.300:FF:000016">
    <property type="entry name" value="Oligopeptide ABC transporter ATP-binding component"/>
    <property type="match status" value="1"/>
</dbReference>
<dbReference type="NCBIfam" id="TIGR01727">
    <property type="entry name" value="oligo_HPY"/>
    <property type="match status" value="1"/>
</dbReference>
<organism evidence="6 7">
    <name type="scientific">Solirubrobacter pauli</name>
    <dbReference type="NCBI Taxonomy" id="166793"/>
    <lineage>
        <taxon>Bacteria</taxon>
        <taxon>Bacillati</taxon>
        <taxon>Actinomycetota</taxon>
        <taxon>Thermoleophilia</taxon>
        <taxon>Solirubrobacterales</taxon>
        <taxon>Solirubrobacteraceae</taxon>
        <taxon>Solirubrobacter</taxon>
    </lineage>
</organism>
<dbReference type="AlphaFoldDB" id="A0A660LCP7"/>
<evidence type="ECO:0000313" key="7">
    <source>
        <dbReference type="Proteomes" id="UP000278962"/>
    </source>
</evidence>
<evidence type="ECO:0000256" key="4">
    <source>
        <dbReference type="ARBA" id="ARBA00022840"/>
    </source>
</evidence>
<feature type="domain" description="ABC transporter" evidence="5">
    <location>
        <begin position="6"/>
        <end position="252"/>
    </location>
</feature>
<reference evidence="6 7" key="1">
    <citation type="submission" date="2018-10" db="EMBL/GenBank/DDBJ databases">
        <title>Genomic Encyclopedia of Archaeal and Bacterial Type Strains, Phase II (KMG-II): from individual species to whole genera.</title>
        <authorList>
            <person name="Goeker M."/>
        </authorList>
    </citation>
    <scope>NUCLEOTIDE SEQUENCE [LARGE SCALE GENOMIC DNA]</scope>
    <source>
        <strain evidence="6 7">DSM 14954</strain>
    </source>
</reference>
<keyword evidence="2" id="KW-0813">Transport</keyword>
<accession>A0A660LCP7</accession>
<dbReference type="GO" id="GO:0055085">
    <property type="term" value="P:transmembrane transport"/>
    <property type="evidence" value="ECO:0007669"/>
    <property type="project" value="UniProtKB-ARBA"/>
</dbReference>
<keyword evidence="7" id="KW-1185">Reference proteome</keyword>
<comment type="caution">
    <text evidence="6">The sequence shown here is derived from an EMBL/GenBank/DDBJ whole genome shotgun (WGS) entry which is preliminary data.</text>
</comment>
<comment type="similarity">
    <text evidence="1">Belongs to the ABC transporter superfamily.</text>
</comment>
<protein>
    <submittedName>
        <fullName evidence="6">Peptide/nickel transport system ATP-binding protein/oligopeptide transport system ATP-binding protein</fullName>
    </submittedName>
</protein>
<gene>
    <name evidence="6" type="ORF">C8N24_2693</name>
</gene>
<evidence type="ECO:0000256" key="2">
    <source>
        <dbReference type="ARBA" id="ARBA00022448"/>
    </source>
</evidence>
<dbReference type="InterPro" id="IPR003593">
    <property type="entry name" value="AAA+_ATPase"/>
</dbReference>
<sequence>MSDALLVVDELVQEFAGARRKDPPLRAVDGVSFSVRRGETFGVVGESGCGKSTLSRAILRLIEPTGGAVAFDGEDVRALDTDALRRLRRRMQLVFQDPLGSLDPRMTARAIVEEPLEIHRVGTRVERARRASEMLELVGIPASQHTRKPYAFSGGQRQRIGVARALVLEPDLVFLDEPISALDVSIQAQVLNLLRELQERLGLTYVFIVHDLAVAEYFCDRVAVLYRGAIMELAPSSAIFHEALHPYTASLLAAVPIPDPEVARRRERIVLRGDVAPLSPQAGGCRFRDRCPVGRDRAVCAEQAPPLTEHRPGHWAACHFPGELQGVQGDD</sequence>
<keyword evidence="4 6" id="KW-0067">ATP-binding</keyword>
<dbReference type="RefSeq" id="WP_121250613.1">
    <property type="nucleotide sequence ID" value="NZ_RBIL01000001.1"/>
</dbReference>
<dbReference type="SUPFAM" id="SSF52540">
    <property type="entry name" value="P-loop containing nucleoside triphosphate hydrolases"/>
    <property type="match status" value="1"/>
</dbReference>